<dbReference type="OrthoDB" id="6352325at2759"/>
<keyword evidence="2" id="KW-0804">Transcription</keyword>
<gene>
    <name evidence="4" type="ORF">ONB1V03_LOCUS14536</name>
</gene>
<evidence type="ECO:0000256" key="1">
    <source>
        <dbReference type="ARBA" id="ARBA00023015"/>
    </source>
</evidence>
<dbReference type="InterPro" id="IPR035500">
    <property type="entry name" value="NHR-like_dom_sf"/>
</dbReference>
<evidence type="ECO:0000256" key="2">
    <source>
        <dbReference type="ARBA" id="ARBA00023163"/>
    </source>
</evidence>
<reference evidence="4" key="1">
    <citation type="submission" date="2020-11" db="EMBL/GenBank/DDBJ databases">
        <authorList>
            <person name="Tran Van P."/>
        </authorList>
    </citation>
    <scope>NUCLEOTIDE SEQUENCE</scope>
</reference>
<name>A0A7R9MDR3_9ACAR</name>
<organism evidence="4">
    <name type="scientific">Oppiella nova</name>
    <dbReference type="NCBI Taxonomy" id="334625"/>
    <lineage>
        <taxon>Eukaryota</taxon>
        <taxon>Metazoa</taxon>
        <taxon>Ecdysozoa</taxon>
        <taxon>Arthropoda</taxon>
        <taxon>Chelicerata</taxon>
        <taxon>Arachnida</taxon>
        <taxon>Acari</taxon>
        <taxon>Acariformes</taxon>
        <taxon>Sarcoptiformes</taxon>
        <taxon>Oribatida</taxon>
        <taxon>Brachypylina</taxon>
        <taxon>Oppioidea</taxon>
        <taxon>Oppiidae</taxon>
        <taxon>Oppiella</taxon>
    </lineage>
</organism>
<keyword evidence="5" id="KW-1185">Reference proteome</keyword>
<evidence type="ECO:0000256" key="3">
    <source>
        <dbReference type="ARBA" id="ARBA00023170"/>
    </source>
</evidence>
<dbReference type="EMBL" id="OC928738">
    <property type="protein sequence ID" value="CAD7657911.1"/>
    <property type="molecule type" value="Genomic_DNA"/>
</dbReference>
<keyword evidence="3" id="KW-0675">Receptor</keyword>
<keyword evidence="1" id="KW-0805">Transcription regulation</keyword>
<dbReference type="EMBL" id="CAJPVJ010013913">
    <property type="protein sequence ID" value="CAG2175097.1"/>
    <property type="molecule type" value="Genomic_DNA"/>
</dbReference>
<proteinExistence type="predicted"/>
<accession>A0A7R9MDR3</accession>
<dbReference type="Proteomes" id="UP000728032">
    <property type="component" value="Unassembled WGS sequence"/>
</dbReference>
<evidence type="ECO:0000313" key="5">
    <source>
        <dbReference type="Proteomes" id="UP000728032"/>
    </source>
</evidence>
<sequence length="119" mass="14150">MDEYIINNTMGSYVRAIVEATDIWQSSHLWAPKIHNEVQNFVKMFKKLNAFESNESEISTLIRLAILKHQKRNVYEWHEKYLTQIIPEWESDDIIMDLLTAIILFNPDRPGIVYREVIK</sequence>
<dbReference type="Gene3D" id="1.10.565.10">
    <property type="entry name" value="Retinoid X Receptor"/>
    <property type="match status" value="1"/>
</dbReference>
<evidence type="ECO:0000313" key="4">
    <source>
        <dbReference type="EMBL" id="CAD7657911.1"/>
    </source>
</evidence>
<protein>
    <submittedName>
        <fullName evidence="4">Uncharacterized protein</fullName>
    </submittedName>
</protein>
<dbReference type="AlphaFoldDB" id="A0A7R9MDR3"/>